<keyword evidence="2" id="KW-1185">Reference proteome</keyword>
<accession>A0ABZ3C3M9</accession>
<dbReference type="RefSeq" id="WP_026878013.1">
    <property type="nucleotide sequence ID" value="NZ_AZOD01000001.1"/>
</dbReference>
<evidence type="ECO:0000313" key="2">
    <source>
        <dbReference type="Proteomes" id="UP001449178"/>
    </source>
</evidence>
<protein>
    <submittedName>
        <fullName evidence="1">Uncharacterized protein</fullName>
    </submittedName>
</protein>
<evidence type="ECO:0000313" key="1">
    <source>
        <dbReference type="EMBL" id="WZW88758.1"/>
    </source>
</evidence>
<dbReference type="EMBL" id="CP150637">
    <property type="protein sequence ID" value="WZW88758.1"/>
    <property type="molecule type" value="Genomic_DNA"/>
</dbReference>
<dbReference type="Proteomes" id="UP001449178">
    <property type="component" value="Chromosome"/>
</dbReference>
<reference evidence="1 2" key="1">
    <citation type="submission" date="2024-03" db="EMBL/GenBank/DDBJ databases">
        <title>Complete Genome Sequence and Annotation of Ignatzschineria larvae DSM 13226.</title>
        <authorList>
            <person name="Cantrell E."/>
            <person name="Burcham Z.M."/>
        </authorList>
    </citation>
    <scope>NUCLEOTIDE SEQUENCE [LARGE SCALE GENOMIC DNA]</scope>
    <source>
        <strain evidence="1 2">DSM 13226</strain>
    </source>
</reference>
<organism evidence="1 2">
    <name type="scientific">Ignatzschineria larvae DSM 13226</name>
    <dbReference type="NCBI Taxonomy" id="1111732"/>
    <lineage>
        <taxon>Bacteria</taxon>
        <taxon>Pseudomonadati</taxon>
        <taxon>Pseudomonadota</taxon>
        <taxon>Gammaproteobacteria</taxon>
        <taxon>Cardiobacteriales</taxon>
        <taxon>Ignatzschineriaceae</taxon>
        <taxon>Ignatzschineria</taxon>
    </lineage>
</organism>
<proteinExistence type="predicted"/>
<sequence length="528" mass="58986">MDIHSGYYLPQKISIQFPQSDFNITPDTPQYEPLRLSIENKLADSYFQINGNQIYYVKDQQEISGIITPERLALTTIATFEIVPKSDTTLQLKSLDHEYCPLSGCTIELTLKYIPSSDPLLQTLQAKHLENSSNENAKIDFSKNAQEIAEMITSPYIGIIHAISDHLFLKLTPIQSNGLSYSAPTTTIIPPFTLGNIPIDPANPEIEVLSFYDDAAPSQERNGIDTISYLFIVPTLHAPIFNLEAFDPQNTRIFSLENGYIASDQGGFYAINYHYFPEIGQIVIALTEGITLEPVISHFQALQNISTDPTTLLSEVITLQDITLPLAELETRYGLTLEDMFALTPILNHYQNAIKAHLTSAALFIGEGPNITNGYFELPYNRLDYHFPELQVKIHPQSLDAVINHLSTPSNVINATAIWADPIYIYNSNPNIASGLSYFKELQPGITLEIFSPPYQGHTAEKVLFGKLLSLLDLSQLPAISVEMIPNIGRYSVDQEAEIDQPLSPKGQYQFKEGITDRYGKLVKPRAN</sequence>
<gene>
    <name evidence="1" type="ORF">WMO13_05045</name>
</gene>
<name>A0ABZ3C3M9_9GAMM</name>